<keyword evidence="2" id="KW-1185">Reference proteome</keyword>
<evidence type="ECO:0000313" key="1">
    <source>
        <dbReference type="EMBL" id="MEQ2235100.1"/>
    </source>
</evidence>
<name>A0ABV0TS15_9TELE</name>
<organism evidence="1 2">
    <name type="scientific">Ilyodon furcidens</name>
    <name type="common">goldbreast splitfin</name>
    <dbReference type="NCBI Taxonomy" id="33524"/>
    <lineage>
        <taxon>Eukaryota</taxon>
        <taxon>Metazoa</taxon>
        <taxon>Chordata</taxon>
        <taxon>Craniata</taxon>
        <taxon>Vertebrata</taxon>
        <taxon>Euteleostomi</taxon>
        <taxon>Actinopterygii</taxon>
        <taxon>Neopterygii</taxon>
        <taxon>Teleostei</taxon>
        <taxon>Neoteleostei</taxon>
        <taxon>Acanthomorphata</taxon>
        <taxon>Ovalentaria</taxon>
        <taxon>Atherinomorphae</taxon>
        <taxon>Cyprinodontiformes</taxon>
        <taxon>Goodeidae</taxon>
        <taxon>Ilyodon</taxon>
    </lineage>
</organism>
<comment type="caution">
    <text evidence="1">The sequence shown here is derived from an EMBL/GenBank/DDBJ whole genome shotgun (WGS) entry which is preliminary data.</text>
</comment>
<proteinExistence type="predicted"/>
<dbReference type="Proteomes" id="UP001482620">
    <property type="component" value="Unassembled WGS sequence"/>
</dbReference>
<reference evidence="1 2" key="1">
    <citation type="submission" date="2021-06" db="EMBL/GenBank/DDBJ databases">
        <authorList>
            <person name="Palmer J.M."/>
        </authorList>
    </citation>
    <scope>NUCLEOTIDE SEQUENCE [LARGE SCALE GENOMIC DNA]</scope>
    <source>
        <strain evidence="2">if_2019</strain>
        <tissue evidence="1">Muscle</tissue>
    </source>
</reference>
<accession>A0ABV0TS15</accession>
<sequence length="130" mass="13579">PAIARLRMNGTEAEVGVEFNQSTPAENIPKAEAVQEALVQAVSNPNITLNISFEVGSIQIIRTPATTVAPALNTTLSQNLTAATINPVSLADSTATTTTATTITSTNTSTTTTTTTITTVEQTVTRRLSF</sequence>
<gene>
    <name evidence="1" type="ORF">ILYODFUR_038170</name>
</gene>
<evidence type="ECO:0000313" key="2">
    <source>
        <dbReference type="Proteomes" id="UP001482620"/>
    </source>
</evidence>
<dbReference type="EMBL" id="JAHRIQ010043911">
    <property type="protein sequence ID" value="MEQ2235100.1"/>
    <property type="molecule type" value="Genomic_DNA"/>
</dbReference>
<feature type="non-terminal residue" evidence="1">
    <location>
        <position position="130"/>
    </location>
</feature>
<feature type="non-terminal residue" evidence="1">
    <location>
        <position position="1"/>
    </location>
</feature>
<protein>
    <submittedName>
        <fullName evidence="1">Uncharacterized protein</fullName>
    </submittedName>
</protein>